<comment type="similarity">
    <text evidence="17">Belongs to the helicase family. RAD3/XPD subfamily.</text>
</comment>
<dbReference type="Gene3D" id="1.20.1160.20">
    <property type="match status" value="1"/>
</dbReference>
<dbReference type="GO" id="GO:1904430">
    <property type="term" value="P:negative regulation of t-circle formation"/>
    <property type="evidence" value="ECO:0007669"/>
    <property type="project" value="TreeGrafter"/>
</dbReference>
<dbReference type="GO" id="GO:0006260">
    <property type="term" value="P:DNA replication"/>
    <property type="evidence" value="ECO:0007669"/>
    <property type="project" value="InterPro"/>
</dbReference>
<evidence type="ECO:0000256" key="5">
    <source>
        <dbReference type="ARBA" id="ARBA00022763"/>
    </source>
</evidence>
<organism evidence="19 20">
    <name type="scientific">Temnothorax curvispinosus</name>
    <dbReference type="NCBI Taxonomy" id="300111"/>
    <lineage>
        <taxon>Eukaryota</taxon>
        <taxon>Metazoa</taxon>
        <taxon>Ecdysozoa</taxon>
        <taxon>Arthropoda</taxon>
        <taxon>Hexapoda</taxon>
        <taxon>Insecta</taxon>
        <taxon>Pterygota</taxon>
        <taxon>Neoptera</taxon>
        <taxon>Endopterygota</taxon>
        <taxon>Hymenoptera</taxon>
        <taxon>Apocrita</taxon>
        <taxon>Aculeata</taxon>
        <taxon>Formicoidea</taxon>
        <taxon>Formicidae</taxon>
        <taxon>Myrmicinae</taxon>
        <taxon>Temnothorax</taxon>
    </lineage>
</organism>
<dbReference type="InterPro" id="IPR045028">
    <property type="entry name" value="DinG/Rad3-like"/>
</dbReference>
<dbReference type="Pfam" id="PF23109">
    <property type="entry name" value="ARCH_RTEL1"/>
    <property type="match status" value="1"/>
</dbReference>
<keyword evidence="6 17" id="KW-0378">Hydrolase</keyword>
<keyword evidence="2 17" id="KW-0004">4Fe-4S</keyword>
<dbReference type="PANTHER" id="PTHR11472">
    <property type="entry name" value="DNA REPAIR DEAD HELICASE RAD3/XP-D SUBFAMILY MEMBER"/>
    <property type="match status" value="1"/>
</dbReference>
<proteinExistence type="inferred from homology"/>
<keyword evidence="5 17" id="KW-0227">DNA damage</keyword>
<dbReference type="OrthoDB" id="19182at2759"/>
<evidence type="ECO:0000256" key="13">
    <source>
        <dbReference type="ARBA" id="ARBA00023235"/>
    </source>
</evidence>
<dbReference type="InterPro" id="IPR014013">
    <property type="entry name" value="Helic_SF1/SF2_ATP-bd_DinG/Rad3"/>
</dbReference>
<keyword evidence="19" id="KW-1185">Reference proteome</keyword>
<dbReference type="SMART" id="SM00488">
    <property type="entry name" value="DEXDc2"/>
    <property type="match status" value="1"/>
</dbReference>
<sequence length="1016" mass="115458">MKCPVEDEFRLDFSFWREGREAVYVYGVLCSVAFFDQILEMPDVTINDIVVSFPFKPYPVQEEYMRKVIECLQNSQHGVLESPTGTGKTLSLLCSSLSWLLTKKAQLQAQVIAGAIEKKDFGGNFFKHLTSGLEKAAGVPDNVQSFGWAMPKIIYASRTHSQLSQAMHELKKTSYKHVATAVLGSRDQLCIHPEVSKETSTFNKIHMCHSKVKSRTCFYFNNVETRKDDPVFKQEVLDIEDLVKVGQKHKCCPYFLAKELKQSADIIFMPYNYLLDPKTRRSQGIDLQNTVVLLDEAHNVEKVCEEAASLQISSTDVAMCIDEVTAVMQDVAKDSDQQNDFLSENNVQKDFTAEDLCILKAMFLELEKTIDSIELKNRSEGDTFPGGFIFELLEKVDLTHGKEQIVVEKLDKIILYLTTTSTSPFARKGNALQKFSDLLRTAFNSGASIARHKEKVKRCYKVHIQMEEQKKNYKTDVWESKKTTKTDGKLISYWCFSPGFGMEQMVEQGIRSVVLTSGTLSPLKPFISELGIPISVQLENPHIVTKEQVCVGVLSQGPDNHPLNSSYNTRNDPKYIASLGRAVYNFSCIVPHGLLIFFPSYPIMRKCRDEWQNMGLWTQIAERKPIYVEPNSKEGFVNVMNEYYQKIRDPSCKGAVFMAVCRGKVSEGLDFANANGRAVLIIGLPFPPLKDPRIMLKQRYLEEIRATQKESLTGQEWYQLEASRAVNQAIGRIIRHKSDYGAVVLCDCRFENPNFKKQLSAWLRPYVKKFTNFGMITRELREFFRNAESTLPQPSITRAQYGNIDDISLPAVGATFETTVSHSLRQKMQNNSATEESTKNSFSIDMYLDENAKDKQLAKPQSVVNFACKLKDNQSTCELAKHRFEEPVAKRRKINIISPGIDSYFSAPSTSSLTVPESNFTQNFIQNDTSKDDKKALGKQYLKDVKRALSANDYKIFAIMIQSYTQSGDFDDLLKTLSSLFPPTEQLQHLFIGFQSFLKKQHIATFEDYIKNLKLP</sequence>
<dbReference type="NCBIfam" id="TIGR00604">
    <property type="entry name" value="rad3"/>
    <property type="match status" value="1"/>
</dbReference>
<dbReference type="GO" id="GO:0005634">
    <property type="term" value="C:nucleus"/>
    <property type="evidence" value="ECO:0007669"/>
    <property type="project" value="UniProtKB-SubCell"/>
</dbReference>
<dbReference type="InterPro" id="IPR030845">
    <property type="entry name" value="RTEL1"/>
</dbReference>
<evidence type="ECO:0000256" key="14">
    <source>
        <dbReference type="ARBA" id="ARBA00023242"/>
    </source>
</evidence>
<gene>
    <name evidence="20" type="primary">LOC112461042</name>
</gene>
<comment type="subcellular location">
    <subcellularLocation>
        <location evidence="1 17">Nucleus</location>
    </subcellularLocation>
</comment>
<evidence type="ECO:0000256" key="1">
    <source>
        <dbReference type="ARBA" id="ARBA00004123"/>
    </source>
</evidence>
<keyword evidence="4 17" id="KW-0547">Nucleotide-binding</keyword>
<dbReference type="Proteomes" id="UP000504618">
    <property type="component" value="Unplaced"/>
</dbReference>
<dbReference type="CDD" id="cd18788">
    <property type="entry name" value="SF2_C_XPD"/>
    <property type="match status" value="1"/>
</dbReference>
<dbReference type="FunFam" id="3.40.50.300:FF:000431">
    <property type="entry name" value="Regulator of telomere elongation helicase 1"/>
    <property type="match status" value="1"/>
</dbReference>
<dbReference type="Pfam" id="PF23116">
    <property type="entry name" value="HHD_RTEL1"/>
    <property type="match status" value="1"/>
</dbReference>
<dbReference type="GO" id="GO:0016818">
    <property type="term" value="F:hydrolase activity, acting on acid anhydrides, in phosphorus-containing anhydrides"/>
    <property type="evidence" value="ECO:0007669"/>
    <property type="project" value="InterPro"/>
</dbReference>
<dbReference type="GO" id="GO:0070182">
    <property type="term" value="F:DNA polymerase binding"/>
    <property type="evidence" value="ECO:0007669"/>
    <property type="project" value="TreeGrafter"/>
</dbReference>
<dbReference type="InterPro" id="IPR013020">
    <property type="entry name" value="Rad3/Chl1-like"/>
</dbReference>
<dbReference type="RefSeq" id="XP_024881860.1">
    <property type="nucleotide sequence ID" value="XM_025026092.1"/>
</dbReference>
<keyword evidence="7 17" id="KW-0347">Helicase</keyword>
<evidence type="ECO:0000256" key="11">
    <source>
        <dbReference type="ARBA" id="ARBA00023125"/>
    </source>
</evidence>
<evidence type="ECO:0000256" key="9">
    <source>
        <dbReference type="ARBA" id="ARBA00023004"/>
    </source>
</evidence>
<dbReference type="AlphaFoldDB" id="A0A6J1QMU1"/>
<evidence type="ECO:0000313" key="20">
    <source>
        <dbReference type="RefSeq" id="XP_024881860.1"/>
    </source>
</evidence>
<evidence type="ECO:0000256" key="2">
    <source>
        <dbReference type="ARBA" id="ARBA00022485"/>
    </source>
</evidence>
<dbReference type="Pfam" id="PF06733">
    <property type="entry name" value="DEAD_2"/>
    <property type="match status" value="1"/>
</dbReference>
<evidence type="ECO:0000256" key="6">
    <source>
        <dbReference type="ARBA" id="ARBA00022801"/>
    </source>
</evidence>
<dbReference type="GO" id="GO:0005524">
    <property type="term" value="F:ATP binding"/>
    <property type="evidence" value="ECO:0007669"/>
    <property type="project" value="UniProtKB-UniRule"/>
</dbReference>
<dbReference type="GO" id="GO:0051539">
    <property type="term" value="F:4 iron, 4 sulfur cluster binding"/>
    <property type="evidence" value="ECO:0007669"/>
    <property type="project" value="UniProtKB-UniRule"/>
</dbReference>
<comment type="catalytic activity">
    <reaction evidence="15 17">
        <text>ATP + H2O = ADP + phosphate + H(+)</text>
        <dbReference type="Rhea" id="RHEA:13065"/>
        <dbReference type="ChEBI" id="CHEBI:15377"/>
        <dbReference type="ChEBI" id="CHEBI:15378"/>
        <dbReference type="ChEBI" id="CHEBI:30616"/>
        <dbReference type="ChEBI" id="CHEBI:43474"/>
        <dbReference type="ChEBI" id="CHEBI:456216"/>
    </reaction>
</comment>
<dbReference type="GO" id="GO:0003677">
    <property type="term" value="F:DNA binding"/>
    <property type="evidence" value="ECO:0007669"/>
    <property type="project" value="UniProtKB-UniRule"/>
</dbReference>
<dbReference type="Pfam" id="PF13307">
    <property type="entry name" value="Helicase_C_2"/>
    <property type="match status" value="1"/>
</dbReference>
<dbReference type="SMART" id="SM00491">
    <property type="entry name" value="HELICc2"/>
    <property type="match status" value="1"/>
</dbReference>
<dbReference type="GO" id="GO:0010569">
    <property type="term" value="P:regulation of double-strand break repair via homologous recombination"/>
    <property type="evidence" value="ECO:0007669"/>
    <property type="project" value="UniProtKB-UniRule"/>
</dbReference>
<dbReference type="InterPro" id="IPR057498">
    <property type="entry name" value="Rtel1_ARCH"/>
</dbReference>
<feature type="binding site" evidence="17">
    <location>
        <position position="252"/>
    </location>
    <ligand>
        <name>[4Fe-4S] cluster</name>
        <dbReference type="ChEBI" id="CHEBI:49883"/>
    </ligand>
</feature>
<keyword evidence="10 17" id="KW-0411">Iron-sulfur</keyword>
<evidence type="ECO:0000256" key="3">
    <source>
        <dbReference type="ARBA" id="ARBA00022723"/>
    </source>
</evidence>
<dbReference type="GO" id="GO:0006310">
    <property type="term" value="P:DNA recombination"/>
    <property type="evidence" value="ECO:0007669"/>
    <property type="project" value="InterPro"/>
</dbReference>
<dbReference type="GO" id="GO:0003678">
    <property type="term" value="F:DNA helicase activity"/>
    <property type="evidence" value="ECO:0007669"/>
    <property type="project" value="UniProtKB-UniRule"/>
</dbReference>
<evidence type="ECO:0000256" key="7">
    <source>
        <dbReference type="ARBA" id="ARBA00022806"/>
    </source>
</evidence>
<dbReference type="CTD" id="51750"/>
<keyword evidence="8 17" id="KW-0067">ATP-binding</keyword>
<reference evidence="20" key="1">
    <citation type="submission" date="2025-08" db="UniProtKB">
        <authorList>
            <consortium name="RefSeq"/>
        </authorList>
    </citation>
    <scope>IDENTIFICATION</scope>
    <source>
        <tissue evidence="20">Whole body</tissue>
    </source>
</reference>
<dbReference type="InterPro" id="IPR006554">
    <property type="entry name" value="Helicase-like_DEXD_c2"/>
</dbReference>
<keyword evidence="11 17" id="KW-0238">DNA-binding</keyword>
<evidence type="ECO:0000256" key="16">
    <source>
        <dbReference type="ARBA" id="ARBA00073810"/>
    </source>
</evidence>
<feature type="binding site" evidence="17">
    <location>
        <position position="190"/>
    </location>
    <ligand>
        <name>[4Fe-4S] cluster</name>
        <dbReference type="ChEBI" id="CHEBI:49883"/>
    </ligand>
</feature>
<dbReference type="SUPFAM" id="SSF52540">
    <property type="entry name" value="P-loop containing nucleoside triphosphate hydrolases"/>
    <property type="match status" value="2"/>
</dbReference>
<dbReference type="HAMAP" id="MF_03065">
    <property type="entry name" value="RTEL1"/>
    <property type="match status" value="1"/>
</dbReference>
<evidence type="ECO:0000259" key="18">
    <source>
        <dbReference type="PROSITE" id="PS51193"/>
    </source>
</evidence>
<evidence type="ECO:0000313" key="19">
    <source>
        <dbReference type="Proteomes" id="UP000504618"/>
    </source>
</evidence>
<keyword evidence="14 17" id="KW-0539">Nucleus</keyword>
<name>A0A6J1QMU1_9HYME</name>
<protein>
    <recommendedName>
        <fullName evidence="16 17">Regulator of telomere elongation helicase 1 homolog</fullName>
        <ecNumber evidence="17">5.6.2.-</ecNumber>
    </recommendedName>
</protein>
<accession>A0A6J1QMU1</accession>
<keyword evidence="13 17" id="KW-0413">Isomerase</keyword>
<evidence type="ECO:0000256" key="17">
    <source>
        <dbReference type="HAMAP-Rule" id="MF_03065"/>
    </source>
</evidence>
<keyword evidence="3 17" id="KW-0479">Metal-binding</keyword>
<evidence type="ECO:0000256" key="4">
    <source>
        <dbReference type="ARBA" id="ARBA00022741"/>
    </source>
</evidence>
<keyword evidence="9 17" id="KW-0408">Iron</keyword>
<dbReference type="InterPro" id="IPR006555">
    <property type="entry name" value="ATP-dep_Helicase_C"/>
</dbReference>
<evidence type="ECO:0000256" key="10">
    <source>
        <dbReference type="ARBA" id="ARBA00023014"/>
    </source>
</evidence>
<evidence type="ECO:0000256" key="12">
    <source>
        <dbReference type="ARBA" id="ARBA00023204"/>
    </source>
</evidence>
<feature type="binding site" evidence="17">
    <location>
        <position position="217"/>
    </location>
    <ligand>
        <name>[4Fe-4S] cluster</name>
        <dbReference type="ChEBI" id="CHEBI:49883"/>
    </ligand>
</feature>
<dbReference type="Gene3D" id="3.40.50.300">
    <property type="entry name" value="P-loop containing nucleotide triphosphate hydrolases"/>
    <property type="match status" value="2"/>
</dbReference>
<dbReference type="PROSITE" id="PS51193">
    <property type="entry name" value="HELICASE_ATP_BIND_2"/>
    <property type="match status" value="1"/>
</dbReference>
<feature type="binding site" evidence="17">
    <location>
        <position position="208"/>
    </location>
    <ligand>
        <name>[4Fe-4S] cluster</name>
        <dbReference type="ChEBI" id="CHEBI:49883"/>
    </ligand>
</feature>
<dbReference type="GO" id="GO:0045910">
    <property type="term" value="P:negative regulation of DNA recombination"/>
    <property type="evidence" value="ECO:0007669"/>
    <property type="project" value="TreeGrafter"/>
</dbReference>
<dbReference type="GO" id="GO:0046872">
    <property type="term" value="F:metal ion binding"/>
    <property type="evidence" value="ECO:0007669"/>
    <property type="project" value="UniProtKB-UniRule"/>
</dbReference>
<dbReference type="GO" id="GO:0006281">
    <property type="term" value="P:DNA repair"/>
    <property type="evidence" value="ECO:0007669"/>
    <property type="project" value="UniProtKB-UniRule"/>
</dbReference>
<dbReference type="InterPro" id="IPR010614">
    <property type="entry name" value="RAD3-like_helicase_DEAD"/>
</dbReference>
<feature type="domain" description="Helicase ATP-binding" evidence="18">
    <location>
        <begin position="47"/>
        <end position="342"/>
    </location>
</feature>
<keyword evidence="12 17" id="KW-0234">DNA repair</keyword>
<dbReference type="GeneID" id="112461042"/>
<dbReference type="GO" id="GO:0090657">
    <property type="term" value="P:telomeric loop disassembly"/>
    <property type="evidence" value="ECO:0007669"/>
    <property type="project" value="TreeGrafter"/>
</dbReference>
<evidence type="ECO:0000256" key="15">
    <source>
        <dbReference type="ARBA" id="ARBA00049360"/>
    </source>
</evidence>
<dbReference type="InterPro" id="IPR027417">
    <property type="entry name" value="P-loop_NTPase"/>
</dbReference>
<comment type="function">
    <text evidence="17">A probable ATP-dependent DNA helicase implicated in DNA repair and the maintenance of genomic stability. Acts as an anti-recombinase to counteract toxic recombination and limit crossover during meiosis. Regulates meiotic recombination and crossover homeostasis by physically dissociating strand invasion events and thereby promotes noncrossover repair by meiotic synthesis dependent strand annealing (SDSA) as well as disassembly of D loop recombination intermediates.</text>
</comment>
<dbReference type="EC" id="5.6.2.-" evidence="17"/>
<evidence type="ECO:0000256" key="8">
    <source>
        <dbReference type="ARBA" id="ARBA00022840"/>
    </source>
</evidence>
<dbReference type="PANTHER" id="PTHR11472:SF34">
    <property type="entry name" value="REGULATOR OF TELOMERE ELONGATION HELICASE 1"/>
    <property type="match status" value="1"/>
</dbReference>